<keyword evidence="3" id="KW-1185">Reference proteome</keyword>
<protein>
    <recommendedName>
        <fullName evidence="4">DUF3592 domain-containing protein</fullName>
    </recommendedName>
</protein>
<keyword evidence="1" id="KW-0472">Membrane</keyword>
<feature type="transmembrane region" description="Helical" evidence="1">
    <location>
        <begin position="124"/>
        <end position="157"/>
    </location>
</feature>
<sequence>MVLRLSAGLYLLAAALMLTTGLLGAREWYVALGCWLAGSIAVPVGHGVRAGGEMGLEAWRLRTRGVLVEGRRVYARTYEFTDVEGRTRRLTDDYASGERVEILHDPAPGRDTAQIGRRTTGTLVFAGCVCLLSLVVAAALVAIGLAGPLAALGVISLGL</sequence>
<organism evidence="2 3">
    <name type="scientific">Streptomyces rubiginosohelvolus</name>
    <dbReference type="NCBI Taxonomy" id="67362"/>
    <lineage>
        <taxon>Bacteria</taxon>
        <taxon>Bacillati</taxon>
        <taxon>Actinomycetota</taxon>
        <taxon>Actinomycetes</taxon>
        <taxon>Kitasatosporales</taxon>
        <taxon>Streptomycetaceae</taxon>
        <taxon>Streptomyces</taxon>
    </lineage>
</organism>
<accession>A0ABQ3BUJ4</accession>
<dbReference type="EMBL" id="BMUW01000005">
    <property type="protein sequence ID" value="GGZ57453.1"/>
    <property type="molecule type" value="Genomic_DNA"/>
</dbReference>
<gene>
    <name evidence="2" type="ORF">GCM10010328_35420</name>
</gene>
<comment type="caution">
    <text evidence="2">The sequence shown here is derived from an EMBL/GenBank/DDBJ whole genome shotgun (WGS) entry which is preliminary data.</text>
</comment>
<name>A0ABQ3BUJ4_9ACTN</name>
<proteinExistence type="predicted"/>
<evidence type="ECO:0000256" key="1">
    <source>
        <dbReference type="SAM" id="Phobius"/>
    </source>
</evidence>
<keyword evidence="1" id="KW-0812">Transmembrane</keyword>
<evidence type="ECO:0000313" key="2">
    <source>
        <dbReference type="EMBL" id="GGZ57453.1"/>
    </source>
</evidence>
<evidence type="ECO:0008006" key="4">
    <source>
        <dbReference type="Google" id="ProtNLM"/>
    </source>
</evidence>
<reference evidence="3" key="1">
    <citation type="journal article" date="2019" name="Int. J. Syst. Evol. Microbiol.">
        <title>The Global Catalogue of Microorganisms (GCM) 10K type strain sequencing project: providing services to taxonomists for standard genome sequencing and annotation.</title>
        <authorList>
            <consortium name="The Broad Institute Genomics Platform"/>
            <consortium name="The Broad Institute Genome Sequencing Center for Infectious Disease"/>
            <person name="Wu L."/>
            <person name="Ma J."/>
        </authorList>
    </citation>
    <scope>NUCLEOTIDE SEQUENCE [LARGE SCALE GENOMIC DNA]</scope>
    <source>
        <strain evidence="3">JCM 4602</strain>
    </source>
</reference>
<evidence type="ECO:0000313" key="3">
    <source>
        <dbReference type="Proteomes" id="UP000624183"/>
    </source>
</evidence>
<dbReference type="Proteomes" id="UP000624183">
    <property type="component" value="Unassembled WGS sequence"/>
</dbReference>
<keyword evidence="1" id="KW-1133">Transmembrane helix</keyword>